<dbReference type="InterPro" id="IPR000719">
    <property type="entry name" value="Prot_kinase_dom"/>
</dbReference>
<dbReference type="GO" id="GO:0016301">
    <property type="term" value="F:kinase activity"/>
    <property type="evidence" value="ECO:0007669"/>
    <property type="project" value="UniProtKB-KW"/>
</dbReference>
<reference evidence="7 8" key="1">
    <citation type="submission" date="2020-05" db="EMBL/GenBank/DDBJ databases">
        <title>Azospirillum oleiclasticum sp. nov, a nitrogen-fixing and heavy crude oil-emulsifying bacterium isolated from the crude oil of Yumen Oilfield.</title>
        <authorList>
            <person name="Wu D."/>
            <person name="Cai M."/>
            <person name="Zhang X."/>
        </authorList>
    </citation>
    <scope>NUCLEOTIDE SEQUENCE [LARGE SCALE GENOMIC DNA]</scope>
    <source>
        <strain evidence="7 8">ROY-1-1-2</strain>
    </source>
</reference>
<feature type="compositionally biased region" description="Low complexity" evidence="5">
    <location>
        <begin position="45"/>
        <end position="109"/>
    </location>
</feature>
<dbReference type="CDD" id="cd14014">
    <property type="entry name" value="STKc_PknB_like"/>
    <property type="match status" value="1"/>
</dbReference>
<feature type="region of interest" description="Disordered" evidence="5">
    <location>
        <begin position="380"/>
        <end position="401"/>
    </location>
</feature>
<keyword evidence="2" id="KW-0547">Nucleotide-binding</keyword>
<dbReference type="PROSITE" id="PS50011">
    <property type="entry name" value="PROTEIN_KINASE_DOM"/>
    <property type="match status" value="1"/>
</dbReference>
<name>A0ABX2T4W8_9PROT</name>
<feature type="compositionally biased region" description="Low complexity" evidence="5">
    <location>
        <begin position="431"/>
        <end position="461"/>
    </location>
</feature>
<feature type="compositionally biased region" description="Pro residues" evidence="5">
    <location>
        <begin position="581"/>
        <end position="596"/>
    </location>
</feature>
<dbReference type="InterPro" id="IPR011009">
    <property type="entry name" value="Kinase-like_dom_sf"/>
</dbReference>
<feature type="region of interest" description="Disordered" evidence="5">
    <location>
        <begin position="1"/>
        <end position="112"/>
    </location>
</feature>
<dbReference type="RefSeq" id="WP_180279981.1">
    <property type="nucleotide sequence ID" value="NZ_JABFDB010000001.1"/>
</dbReference>
<evidence type="ECO:0000256" key="2">
    <source>
        <dbReference type="ARBA" id="ARBA00022741"/>
    </source>
</evidence>
<evidence type="ECO:0000313" key="8">
    <source>
        <dbReference type="Proteomes" id="UP000584642"/>
    </source>
</evidence>
<feature type="region of interest" description="Disordered" evidence="5">
    <location>
        <begin position="431"/>
        <end position="598"/>
    </location>
</feature>
<gene>
    <name evidence="7" type="ORF">HND93_00725</name>
</gene>
<evidence type="ECO:0000256" key="3">
    <source>
        <dbReference type="ARBA" id="ARBA00022777"/>
    </source>
</evidence>
<evidence type="ECO:0000259" key="6">
    <source>
        <dbReference type="PROSITE" id="PS50011"/>
    </source>
</evidence>
<keyword evidence="3 7" id="KW-0418">Kinase</keyword>
<dbReference type="PANTHER" id="PTHR43289">
    <property type="entry name" value="MITOGEN-ACTIVATED PROTEIN KINASE KINASE KINASE 20-RELATED"/>
    <property type="match status" value="1"/>
</dbReference>
<evidence type="ECO:0000256" key="4">
    <source>
        <dbReference type="ARBA" id="ARBA00022840"/>
    </source>
</evidence>
<keyword evidence="8" id="KW-1185">Reference proteome</keyword>
<sequence length="837" mass="85845">MAEPPLDDDRTLITSSGLTGRGTGAPRPENAGDDVPVPDEGATQVNTAAPVQPVPTAAEPTAINGTPAAREATAPPQDAAATAVNTGAATQPATSTAAPAASTGGESSTIQPGSILGHTYEIEAVVARGGMGRVYRARHVELGTAHAIKVILPEYAADPAVVELFRREASVLRQVRHDAVVAYDGINRDAHSRLYLVMEFVEGPSLGKILRDGPLSEEDGITLLERMAAGLSAAHAKGVVHRDLSPDNIILPGAQVGAAKIIDFGISKQLANEAGTIIGDAFAGKYSYASPEQFGMYGGSVDARSDIYSIGLVLVEAVRGKRLDMGANPSTAIQARMAAPDLSDLPARIRPALAAMLAPDPKDRPTDFAGILALLPKAATLPPTPLPANDKGEERPGKTGGMPVGKIAAAAVVALAVAGGAFVALKPGESTQQAQAPQPPVTQTVQPAQPAATATAETSTPTAPPAVPANTPSSTAAAPTTPAAAIEPAPTPPAIPAVATPTAPPPPQPAAVVAEPSPAPTPTPTTPTAPANTEPPRTEPARPETAAVQPQLLTPPRTEPPAAQPAPTPSPAPPAATQAPQPAPQPAPAPAPPAPAPEQVAVVRPPSLEDVRAAAKDVNRNVGCSGIDIRETSGGYLLAGYAGSEADAATLRDRIGRLPVSAKLTPQIAVRPWPFCDLLSMVQPVSAEAVPANDRIRIEMNRPSLVYRDGEVLTLTVKAGARGGFLTVDYYDLEGNAVHMLPMPLRRNDKLAAGGSLTLGADHASATTEERVYTISPPYGPGMIVAVLTQSPLFRSDRAEVEPVRDYVGSFRGALARAHGAGQVVAAHSVFFETRSR</sequence>
<dbReference type="InterPro" id="IPR025493">
    <property type="entry name" value="DUF4384"/>
</dbReference>
<feature type="compositionally biased region" description="Pro residues" evidence="5">
    <location>
        <begin position="517"/>
        <end position="527"/>
    </location>
</feature>
<dbReference type="Gene3D" id="1.10.510.10">
    <property type="entry name" value="Transferase(Phosphotransferase) domain 1"/>
    <property type="match status" value="1"/>
</dbReference>
<keyword evidence="1" id="KW-0808">Transferase</keyword>
<protein>
    <submittedName>
        <fullName evidence="7">Protein kinase</fullName>
    </submittedName>
</protein>
<feature type="domain" description="Protein kinase" evidence="6">
    <location>
        <begin position="120"/>
        <end position="375"/>
    </location>
</feature>
<dbReference type="SUPFAM" id="SSF56112">
    <property type="entry name" value="Protein kinase-like (PK-like)"/>
    <property type="match status" value="1"/>
</dbReference>
<dbReference type="Pfam" id="PF00069">
    <property type="entry name" value="Pkinase"/>
    <property type="match status" value="1"/>
</dbReference>
<evidence type="ECO:0000256" key="5">
    <source>
        <dbReference type="SAM" id="MobiDB-lite"/>
    </source>
</evidence>
<dbReference type="PANTHER" id="PTHR43289:SF34">
    <property type="entry name" value="SERINE_THREONINE-PROTEIN KINASE YBDM-RELATED"/>
    <property type="match status" value="1"/>
</dbReference>
<comment type="caution">
    <text evidence="7">The sequence shown here is derived from an EMBL/GenBank/DDBJ whole genome shotgun (WGS) entry which is preliminary data.</text>
</comment>
<dbReference type="Gene3D" id="3.30.200.20">
    <property type="entry name" value="Phosphorylase Kinase, domain 1"/>
    <property type="match status" value="1"/>
</dbReference>
<evidence type="ECO:0000256" key="1">
    <source>
        <dbReference type="ARBA" id="ARBA00022679"/>
    </source>
</evidence>
<feature type="compositionally biased region" description="Pro residues" evidence="5">
    <location>
        <begin position="557"/>
        <end position="574"/>
    </location>
</feature>
<dbReference type="EMBL" id="JABFDB010000001">
    <property type="protein sequence ID" value="NYZ18218.1"/>
    <property type="molecule type" value="Genomic_DNA"/>
</dbReference>
<proteinExistence type="predicted"/>
<evidence type="ECO:0000313" key="7">
    <source>
        <dbReference type="EMBL" id="NYZ18218.1"/>
    </source>
</evidence>
<keyword evidence="4" id="KW-0067">ATP-binding</keyword>
<dbReference type="Pfam" id="PF14326">
    <property type="entry name" value="DUF4384"/>
    <property type="match status" value="1"/>
</dbReference>
<dbReference type="PRINTS" id="PR01217">
    <property type="entry name" value="PRICHEXTENSN"/>
</dbReference>
<organism evidence="7 8">
    <name type="scientific">Azospirillum oleiclasticum</name>
    <dbReference type="NCBI Taxonomy" id="2735135"/>
    <lineage>
        <taxon>Bacteria</taxon>
        <taxon>Pseudomonadati</taxon>
        <taxon>Pseudomonadota</taxon>
        <taxon>Alphaproteobacteria</taxon>
        <taxon>Rhodospirillales</taxon>
        <taxon>Azospirillaceae</taxon>
        <taxon>Azospirillum</taxon>
    </lineage>
</organism>
<accession>A0ABX2T4W8</accession>
<feature type="compositionally biased region" description="Low complexity" evidence="5">
    <location>
        <begin position="468"/>
        <end position="488"/>
    </location>
</feature>
<dbReference type="InterPro" id="IPR008266">
    <property type="entry name" value="Tyr_kinase_AS"/>
</dbReference>
<dbReference type="Proteomes" id="UP000584642">
    <property type="component" value="Unassembled WGS sequence"/>
</dbReference>
<dbReference type="PROSITE" id="PS00109">
    <property type="entry name" value="PROTEIN_KINASE_TYR"/>
    <property type="match status" value="1"/>
</dbReference>